<dbReference type="AlphaFoldDB" id="G4U1H0"/>
<evidence type="ECO:0000313" key="2">
    <source>
        <dbReference type="Proteomes" id="UP000007148"/>
    </source>
</evidence>
<organism evidence="1 2">
    <name type="scientific">Serendipita indica (strain DSM 11827)</name>
    <name type="common">Root endophyte fungus</name>
    <name type="synonym">Piriformospora indica</name>
    <dbReference type="NCBI Taxonomy" id="1109443"/>
    <lineage>
        <taxon>Eukaryota</taxon>
        <taxon>Fungi</taxon>
        <taxon>Dikarya</taxon>
        <taxon>Basidiomycota</taxon>
        <taxon>Agaricomycotina</taxon>
        <taxon>Agaricomycetes</taxon>
        <taxon>Sebacinales</taxon>
        <taxon>Serendipitaceae</taxon>
        <taxon>Serendipita</taxon>
    </lineage>
</organism>
<evidence type="ECO:0000313" key="1">
    <source>
        <dbReference type="EMBL" id="CCA77413.1"/>
    </source>
</evidence>
<dbReference type="OrthoDB" id="2269034at2759"/>
<accession>G4U1H0</accession>
<dbReference type="EMBL" id="CAFZ01001576">
    <property type="protein sequence ID" value="CCA77413.1"/>
    <property type="molecule type" value="Genomic_DNA"/>
</dbReference>
<reference evidence="1 2" key="1">
    <citation type="journal article" date="2011" name="PLoS Pathog.">
        <title>Endophytic Life Strategies Decoded by Genome and Transcriptome Analyses of the Mutualistic Root Symbiont Piriformospora indica.</title>
        <authorList>
            <person name="Zuccaro A."/>
            <person name="Lahrmann U."/>
            <person name="Guldener U."/>
            <person name="Langen G."/>
            <person name="Pfiffi S."/>
            <person name="Biedenkopf D."/>
            <person name="Wong P."/>
            <person name="Samans B."/>
            <person name="Grimm C."/>
            <person name="Basiewicz M."/>
            <person name="Murat C."/>
            <person name="Martin F."/>
            <person name="Kogel K.H."/>
        </authorList>
    </citation>
    <scope>NUCLEOTIDE SEQUENCE [LARGE SCALE GENOMIC DNA]</scope>
    <source>
        <strain evidence="1 2">DSM 11827</strain>
    </source>
</reference>
<proteinExistence type="predicted"/>
<dbReference type="HOGENOM" id="CLU_987365_0_0_1"/>
<dbReference type="Proteomes" id="UP000007148">
    <property type="component" value="Unassembled WGS sequence"/>
</dbReference>
<name>G4U1H0_SERID</name>
<gene>
    <name evidence="1" type="ORF">PIIN_11390</name>
</gene>
<protein>
    <recommendedName>
        <fullName evidence="3">F-box domain-containing protein</fullName>
    </recommendedName>
</protein>
<comment type="caution">
    <text evidence="1">The sequence shown here is derived from an EMBL/GenBank/DDBJ whole genome shotgun (WGS) entry which is preliminary data.</text>
</comment>
<evidence type="ECO:0008006" key="3">
    <source>
        <dbReference type="Google" id="ProtNLM"/>
    </source>
</evidence>
<dbReference type="InParanoid" id="G4U1H0"/>
<keyword evidence="2" id="KW-1185">Reference proteome</keyword>
<sequence length="282" mass="31704">MTLDLVKRSLAGVFDEGNLKSLESLMIASAYPIGSLYEPLKEMIDAIDNSSEKLRSVYLENVNRDFLVSVSERTFWTRLVRITVRHEFDAIDATCFAGCTALEFLSYSGELAYAETNFKRKVEYPTLKWLKVGLITMNALSMLKLPVLHTLVIDSVRNEYPDAPPPPHSIVLPQLKVFHLLTVMPTAAAIRAPKLETFHLSIQTVKQTDADNVLRAIFDGSEGMLQPKHLSISAPAHDKHLLNVLKLQPNLISLSLDQQAQYSKSFFRELTPSTRHSPRLQA</sequence>